<dbReference type="eggNOG" id="COG2271">
    <property type="taxonomic scope" value="Bacteria"/>
</dbReference>
<evidence type="ECO:0000313" key="7">
    <source>
        <dbReference type="EMBL" id="AIK96011.1"/>
    </source>
</evidence>
<dbReference type="InterPro" id="IPR000849">
    <property type="entry name" value="Sugar_P_transporter"/>
</dbReference>
<feature type="transmembrane region" description="Helical" evidence="5">
    <location>
        <begin position="280"/>
        <end position="304"/>
    </location>
</feature>
<dbReference type="InterPro" id="IPR011701">
    <property type="entry name" value="MFS"/>
</dbReference>
<feature type="transmembrane region" description="Helical" evidence="5">
    <location>
        <begin position="247"/>
        <end position="268"/>
    </location>
</feature>
<dbReference type="PROSITE" id="PS50850">
    <property type="entry name" value="MFS"/>
    <property type="match status" value="1"/>
</dbReference>
<dbReference type="Gene3D" id="1.20.1250.20">
    <property type="entry name" value="MFS general substrate transporter like domains"/>
    <property type="match status" value="2"/>
</dbReference>
<feature type="transmembrane region" description="Helical" evidence="5">
    <location>
        <begin position="404"/>
        <end position="428"/>
    </location>
</feature>
<evidence type="ECO:0000259" key="6">
    <source>
        <dbReference type="PROSITE" id="PS50850"/>
    </source>
</evidence>
<dbReference type="GO" id="GO:0061513">
    <property type="term" value="F:glucose 6-phosphate:phosphate antiporter activity"/>
    <property type="evidence" value="ECO:0007669"/>
    <property type="project" value="TreeGrafter"/>
</dbReference>
<proteinExistence type="predicted"/>
<evidence type="ECO:0000256" key="3">
    <source>
        <dbReference type="ARBA" id="ARBA00022989"/>
    </source>
</evidence>
<dbReference type="InterPro" id="IPR036259">
    <property type="entry name" value="MFS_trans_sf"/>
</dbReference>
<organism evidence="7 8">
    <name type="scientific">Candidatus Odyssella acanthamoebae</name>
    <dbReference type="NCBI Taxonomy" id="91604"/>
    <lineage>
        <taxon>Bacteria</taxon>
        <taxon>Pseudomonadati</taxon>
        <taxon>Pseudomonadota</taxon>
        <taxon>Alphaproteobacteria</taxon>
        <taxon>Holosporales</taxon>
        <taxon>Candidatus Paracaedibacteraceae</taxon>
        <taxon>Candidatus Odyssella</taxon>
    </lineage>
</organism>
<feature type="transmembrane region" description="Helical" evidence="5">
    <location>
        <begin position="62"/>
        <end position="83"/>
    </location>
</feature>
<reference evidence="7 8" key="1">
    <citation type="submission" date="2014-07" db="EMBL/GenBank/DDBJ databases">
        <title>Comparative genomic insights into amoeba endosymbionts belonging to the families of Holosporaceae and Candidatus Midichloriaceae within Rickettsiales.</title>
        <authorList>
            <person name="Wang Z."/>
            <person name="Wu M."/>
        </authorList>
    </citation>
    <scope>NUCLEOTIDE SEQUENCE [LARGE SCALE GENOMIC DNA]</scope>
    <source>
        <strain evidence="7">PRA3</strain>
    </source>
</reference>
<evidence type="ECO:0000256" key="5">
    <source>
        <dbReference type="SAM" id="Phobius"/>
    </source>
</evidence>
<dbReference type="AlphaFoldDB" id="A0A077AUG6"/>
<dbReference type="STRING" id="91604.ID47_03540"/>
<dbReference type="EMBL" id="CP008941">
    <property type="protein sequence ID" value="AIK96011.1"/>
    <property type="molecule type" value="Genomic_DNA"/>
</dbReference>
<keyword evidence="8" id="KW-1185">Reference proteome</keyword>
<dbReference type="InterPro" id="IPR051337">
    <property type="entry name" value="OPA_Antiporter"/>
</dbReference>
<feature type="transmembrane region" description="Helical" evidence="5">
    <location>
        <begin position="21"/>
        <end position="40"/>
    </location>
</feature>
<evidence type="ECO:0000256" key="1">
    <source>
        <dbReference type="ARBA" id="ARBA00004127"/>
    </source>
</evidence>
<protein>
    <recommendedName>
        <fullName evidence="6">Major facilitator superfamily (MFS) profile domain-containing protein</fullName>
    </recommendedName>
</protein>
<dbReference type="KEGG" id="paca:ID47_03540"/>
<dbReference type="GO" id="GO:0005886">
    <property type="term" value="C:plasma membrane"/>
    <property type="evidence" value="ECO:0007669"/>
    <property type="project" value="TreeGrafter"/>
</dbReference>
<feature type="transmembrane region" description="Helical" evidence="5">
    <location>
        <begin position="340"/>
        <end position="364"/>
    </location>
</feature>
<dbReference type="InterPro" id="IPR020846">
    <property type="entry name" value="MFS_dom"/>
</dbReference>
<dbReference type="Pfam" id="PF07690">
    <property type="entry name" value="MFS_1"/>
    <property type="match status" value="1"/>
</dbReference>
<name>A0A077AUG6_9PROT</name>
<evidence type="ECO:0000256" key="4">
    <source>
        <dbReference type="ARBA" id="ARBA00023136"/>
    </source>
</evidence>
<evidence type="ECO:0000313" key="8">
    <source>
        <dbReference type="Proteomes" id="UP000028926"/>
    </source>
</evidence>
<dbReference type="HOGENOM" id="CLU_001265_31_0_5"/>
<keyword evidence="3 5" id="KW-1133">Transmembrane helix</keyword>
<keyword evidence="4 5" id="KW-0472">Membrane</keyword>
<dbReference type="PANTHER" id="PTHR43826:SF3">
    <property type="entry name" value="GLUCOSE-6-PHOSPHATE EXCHANGER SLC37A4"/>
    <property type="match status" value="1"/>
</dbReference>
<keyword evidence="2 5" id="KW-0812">Transmembrane</keyword>
<comment type="subcellular location">
    <subcellularLocation>
        <location evidence="1">Endomembrane system</location>
        <topology evidence="1">Multi-pass membrane protein</topology>
    </subcellularLocation>
</comment>
<evidence type="ECO:0000256" key="2">
    <source>
        <dbReference type="ARBA" id="ARBA00022692"/>
    </source>
</evidence>
<gene>
    <name evidence="7" type="ORF">ID47_03540</name>
</gene>
<accession>A0A077AUG6</accession>
<sequence length="438" mass="48764">MIDSEVQVIEHKTKNDQLYRYWQIRILYSLTFGYAAFYLVRQNFNFALPVLVDEYGYTRTELGYIAAVWQVVYGIGKFLNGYISDRSNARKFMSLGLLGSALTCLLMGFGSGYWFFTVLWALNAWVQSMGWPPVAKLLPRWFSPTELGTVWGIANVSHQVGGAIIAVLSGFIIPLYGWQSLFILPAFFSLMIGCFLYERLRDTPQSLGLESIEVHRKLISREEENDNDDSDVSFLAVIRTLVQSRNLWYVCLGNMFLYIVRMGVLTWAPTFLKESKGAEFVTSGLQVAAFDIAGMIGGITAGWLSDKVFKGRRGPVSFFFMVALVFALIYFWTIPAGHHYMNAIAMIFVGFFVYGPQVLVGVAAADFASKKTVGMAVGVTGTFAYIGSALSGIIVGWLADNYGWNAGFIFFIGAAILSCICFAMTWSARAAVLEKAKI</sequence>
<feature type="transmembrane region" description="Helical" evidence="5">
    <location>
        <begin position="376"/>
        <end position="398"/>
    </location>
</feature>
<dbReference type="PANTHER" id="PTHR43826">
    <property type="entry name" value="GLUCOSE-6-PHOSPHATE EXCHANGER SLC37A4"/>
    <property type="match status" value="1"/>
</dbReference>
<dbReference type="GO" id="GO:0012505">
    <property type="term" value="C:endomembrane system"/>
    <property type="evidence" value="ECO:0007669"/>
    <property type="project" value="UniProtKB-SubCell"/>
</dbReference>
<dbReference type="PIRSF" id="PIRSF002808">
    <property type="entry name" value="Hexose_phosphate_transp"/>
    <property type="match status" value="1"/>
</dbReference>
<feature type="domain" description="Major facilitator superfamily (MFS) profile" evidence="6">
    <location>
        <begin position="26"/>
        <end position="430"/>
    </location>
</feature>
<dbReference type="Proteomes" id="UP000028926">
    <property type="component" value="Chromosome"/>
</dbReference>
<dbReference type="GO" id="GO:0035435">
    <property type="term" value="P:phosphate ion transmembrane transport"/>
    <property type="evidence" value="ECO:0007669"/>
    <property type="project" value="TreeGrafter"/>
</dbReference>
<feature type="transmembrane region" description="Helical" evidence="5">
    <location>
        <begin position="316"/>
        <end position="334"/>
    </location>
</feature>
<feature type="transmembrane region" description="Helical" evidence="5">
    <location>
        <begin position="95"/>
        <end position="122"/>
    </location>
</feature>
<feature type="transmembrane region" description="Helical" evidence="5">
    <location>
        <begin position="176"/>
        <end position="197"/>
    </location>
</feature>
<dbReference type="SUPFAM" id="SSF103473">
    <property type="entry name" value="MFS general substrate transporter"/>
    <property type="match status" value="1"/>
</dbReference>